<feature type="domain" description="SAF" evidence="1">
    <location>
        <begin position="370"/>
        <end position="439"/>
    </location>
</feature>
<keyword evidence="2" id="KW-0282">Flagellum</keyword>
<dbReference type="EMBL" id="CP043420">
    <property type="protein sequence ID" value="QEL12751.1"/>
    <property type="molecule type" value="Genomic_DNA"/>
</dbReference>
<dbReference type="KEGG" id="kuy:FY550_05820"/>
<proteinExistence type="predicted"/>
<accession>A0A5C1A313</accession>
<dbReference type="Proteomes" id="UP000322553">
    <property type="component" value="Chromosome"/>
</dbReference>
<dbReference type="SUPFAM" id="SSF51735">
    <property type="entry name" value="NAD(P)-binding Rossmann-fold domains"/>
    <property type="match status" value="1"/>
</dbReference>
<dbReference type="InterPro" id="IPR048423">
    <property type="entry name" value="DRL_cat"/>
</dbReference>
<dbReference type="PANTHER" id="PTHR37850:SF3">
    <property type="entry name" value="BLR7815 PROTEIN"/>
    <property type="match status" value="1"/>
</dbReference>
<organism evidence="2 3">
    <name type="scientific">Kushneria phosphatilytica</name>
    <dbReference type="NCBI Taxonomy" id="657387"/>
    <lineage>
        <taxon>Bacteria</taxon>
        <taxon>Pseudomonadati</taxon>
        <taxon>Pseudomonadota</taxon>
        <taxon>Gammaproteobacteria</taxon>
        <taxon>Oceanospirillales</taxon>
        <taxon>Halomonadaceae</taxon>
        <taxon>Kushneria</taxon>
    </lineage>
</organism>
<evidence type="ECO:0000313" key="3">
    <source>
        <dbReference type="Proteomes" id="UP000322553"/>
    </source>
</evidence>
<dbReference type="AlphaFoldDB" id="A0A5C1A313"/>
<dbReference type="InterPro" id="IPR013974">
    <property type="entry name" value="SAF"/>
</dbReference>
<keyword evidence="2" id="KW-0966">Cell projection</keyword>
<dbReference type="SMART" id="SM00858">
    <property type="entry name" value="SAF"/>
    <property type="match status" value="1"/>
</dbReference>
<protein>
    <submittedName>
        <fullName evidence="2">Flagellar biosynthesis protein FlgA</fullName>
    </submittedName>
</protein>
<reference evidence="2 3" key="1">
    <citation type="submission" date="2019-08" db="EMBL/GenBank/DDBJ databases">
        <title>Complete genome sequence of Kushneria sp. YCWA18, a halophilic phosphate-solubilizing bacterium isolated from Daqiao saltern in China.</title>
        <authorList>
            <person name="Du G.-X."/>
            <person name="Qu L.-Y."/>
        </authorList>
    </citation>
    <scope>NUCLEOTIDE SEQUENCE [LARGE SCALE GENOMIC DNA]</scope>
    <source>
        <strain evidence="2 3">YCWA18</strain>
    </source>
</reference>
<evidence type="ECO:0000259" key="1">
    <source>
        <dbReference type="SMART" id="SM00858"/>
    </source>
</evidence>
<dbReference type="Gene3D" id="3.40.50.720">
    <property type="entry name" value="NAD(P)-binding Rossmann-like Domain"/>
    <property type="match status" value="1"/>
</dbReference>
<dbReference type="PANTHER" id="PTHR37850">
    <property type="entry name" value="STRU PROTEIN"/>
    <property type="match status" value="1"/>
</dbReference>
<keyword evidence="2" id="KW-0969">Cilium</keyword>
<sequence length="470" mass="50453">MHHYLDSSTSDPVHICVIGAGGFGRSFILQGQRIPALDIRIAVDIDAEAAARAFIEAGIDEGNIRICHSPAQARRAWRAGQWIATDRLENVLELPLHVVVEATGHPEAGACHAIQAIEAGCHLALVSKEVDSVIGPGLARMARDRGCLVTPVDGDQPSLLIGLVSWAETLGLDIIGAGKASEYDFIFDEGASTLTSNGRTIGVPGFDALWHLRGDPVMRTAQRAEQARALPQRAVPDLCELALVANATDFDPDIPALHCPIARISEVAELFRERALGGLFSGSRRLDVFHCLRRPDEFSLAGGVFVTVQCHDRESWQILAEKGHLVSRDGRTATLVLPRHLLGLEAATSLLEVTRRGIPSGALQPLPRFDLIAVAERDLPAGTELTAHGHHHSIDDVGALLLPGTRLAGDSALPYYLAANRQLSRAVRAGEPIRVDDIILDESAMLWRLRLQQDAMGLPEAIITTAGGGA</sequence>
<dbReference type="OrthoDB" id="9777844at2"/>
<keyword evidence="3" id="KW-1185">Reference proteome</keyword>
<dbReference type="Pfam" id="PF21135">
    <property type="entry name" value="DRL_cat"/>
    <property type="match status" value="1"/>
</dbReference>
<dbReference type="InterPro" id="IPR036291">
    <property type="entry name" value="NAD(P)-bd_dom_sf"/>
</dbReference>
<name>A0A5C1A313_9GAMM</name>
<gene>
    <name evidence="2" type="ORF">FY550_05820</name>
</gene>
<dbReference type="Pfam" id="PF08666">
    <property type="entry name" value="SAF"/>
    <property type="match status" value="1"/>
</dbReference>
<evidence type="ECO:0000313" key="2">
    <source>
        <dbReference type="EMBL" id="QEL12751.1"/>
    </source>
</evidence>